<evidence type="ECO:0000313" key="10">
    <source>
        <dbReference type="EMBL" id="KAF3456881.1"/>
    </source>
</evidence>
<proteinExistence type="predicted"/>
<keyword evidence="2 8" id="KW-0812">Transmembrane</keyword>
<dbReference type="SUPFAM" id="SSF48403">
    <property type="entry name" value="Ankyrin repeat"/>
    <property type="match status" value="1"/>
</dbReference>
<evidence type="ECO:0000256" key="7">
    <source>
        <dbReference type="PROSITE-ProRule" id="PRU00023"/>
    </source>
</evidence>
<feature type="transmembrane region" description="Helical" evidence="8">
    <location>
        <begin position="531"/>
        <end position="553"/>
    </location>
</feature>
<dbReference type="InterPro" id="IPR002110">
    <property type="entry name" value="Ankyrin_rpt"/>
</dbReference>
<feature type="transmembrane region" description="Helical" evidence="8">
    <location>
        <begin position="428"/>
        <end position="447"/>
    </location>
</feature>
<feature type="domain" description="PGG" evidence="9">
    <location>
        <begin position="422"/>
        <end position="530"/>
    </location>
</feature>
<dbReference type="Gene3D" id="1.25.40.20">
    <property type="entry name" value="Ankyrin repeat-containing domain"/>
    <property type="match status" value="1"/>
</dbReference>
<evidence type="ECO:0000256" key="8">
    <source>
        <dbReference type="SAM" id="Phobius"/>
    </source>
</evidence>
<evidence type="ECO:0000259" key="9">
    <source>
        <dbReference type="Pfam" id="PF13962"/>
    </source>
</evidence>
<comment type="caution">
    <text evidence="10">The sequence shown here is derived from an EMBL/GenBank/DDBJ whole genome shotgun (WGS) entry which is preliminary data.</text>
</comment>
<evidence type="ECO:0000256" key="2">
    <source>
        <dbReference type="ARBA" id="ARBA00022692"/>
    </source>
</evidence>
<accession>A0A8K0HQL1</accession>
<name>A0A8K0HQL1_9ROSA</name>
<evidence type="ECO:0000256" key="3">
    <source>
        <dbReference type="ARBA" id="ARBA00022737"/>
    </source>
</evidence>
<dbReference type="SMART" id="SM00248">
    <property type="entry name" value="ANK"/>
    <property type="match status" value="9"/>
</dbReference>
<comment type="subcellular location">
    <subcellularLocation>
        <location evidence="1">Membrane</location>
        <topology evidence="1">Multi-pass membrane protein</topology>
    </subcellularLocation>
</comment>
<dbReference type="PROSITE" id="PS50088">
    <property type="entry name" value="ANK_REPEAT"/>
    <property type="match status" value="2"/>
</dbReference>
<keyword evidence="6 8" id="KW-0472">Membrane</keyword>
<reference evidence="10" key="1">
    <citation type="submission" date="2020-03" db="EMBL/GenBank/DDBJ databases">
        <title>A high-quality chromosome-level genome assembly of a woody plant with both climbing and erect habits, Rhamnella rubrinervis.</title>
        <authorList>
            <person name="Lu Z."/>
            <person name="Yang Y."/>
            <person name="Zhu X."/>
            <person name="Sun Y."/>
        </authorList>
    </citation>
    <scope>NUCLEOTIDE SEQUENCE</scope>
    <source>
        <strain evidence="10">BYM</strain>
        <tissue evidence="10">Leaf</tissue>
    </source>
</reference>
<evidence type="ECO:0000256" key="1">
    <source>
        <dbReference type="ARBA" id="ARBA00004141"/>
    </source>
</evidence>
<sequence length="561" mass="61562">MPGTSGEFKIPVIKHMDPILFRAIMEDKVDVVKQKSDQLEQQTTPNENTALHVAAQFGKANCVDAILSLCPSLLLRLNVQEETALHIAAKRGDLRIVEALLESAIGHKNFDIEVDGKPVRDWLIKKTSKKKDTALHEAVKYNRLTVVNILINEDPDFIYSANKHGETPLYLAARKGFSDVAVTILDTCRSPVYDGPLGRTALHAVVASNLDVLCIKLLSKMPELAKLADEKKRTPLHFAAWFGRPSLVETLVNYDPTLAYMRDDGGMTPLHIAAKEGHIPCITKLLKHCPDCYEMVDNNGRNALHIAAEKGNKPPLKVILSNPQISSLINEGDKDGNTPLHLLAISRRYIKPFLKHPELDKKAVNYNHLTALESLPPSSFSTSDAVDKFRMALEHDVTPTQYVVDCFNVDNDDKDVASIIDRVSETHVVVATLIATVSFAAGFTLPGGYNGNEGPNTGTATLTKKSAFQAFVISNTIALLLSICAVFTHFLRVLKIDTKFNLYISILAAFLTITAMGAMVIAYAAGTFVVLSPSLGLATVNSFIGGFFFLYMFKMIRSAFG</sequence>
<keyword evidence="5 7" id="KW-0040">ANK repeat</keyword>
<feature type="repeat" description="ANK" evidence="7">
    <location>
        <begin position="80"/>
        <end position="102"/>
    </location>
</feature>
<feature type="repeat" description="ANK" evidence="7">
    <location>
        <begin position="265"/>
        <end position="286"/>
    </location>
</feature>
<keyword evidence="11" id="KW-1185">Reference proteome</keyword>
<evidence type="ECO:0000256" key="5">
    <source>
        <dbReference type="ARBA" id="ARBA00023043"/>
    </source>
</evidence>
<dbReference type="InterPro" id="IPR036770">
    <property type="entry name" value="Ankyrin_rpt-contain_sf"/>
</dbReference>
<feature type="transmembrane region" description="Helical" evidence="8">
    <location>
        <begin position="502"/>
        <end position="525"/>
    </location>
</feature>
<dbReference type="PANTHER" id="PTHR24186:SF50">
    <property type="entry name" value="ANKYRIN REPEAT-CONTAINING PROTEIN ITN1-LIKE ISOFORM X1"/>
    <property type="match status" value="1"/>
</dbReference>
<dbReference type="OrthoDB" id="1164686at2759"/>
<dbReference type="Proteomes" id="UP000796880">
    <property type="component" value="Unassembled WGS sequence"/>
</dbReference>
<protein>
    <recommendedName>
        <fullName evidence="9">PGG domain-containing protein</fullName>
    </recommendedName>
</protein>
<gene>
    <name evidence="10" type="ORF">FNV43_RR01535</name>
</gene>
<dbReference type="PROSITE" id="PS50297">
    <property type="entry name" value="ANK_REP_REGION"/>
    <property type="match status" value="2"/>
</dbReference>
<keyword evidence="4 8" id="KW-1133">Transmembrane helix</keyword>
<dbReference type="GO" id="GO:0005886">
    <property type="term" value="C:plasma membrane"/>
    <property type="evidence" value="ECO:0007669"/>
    <property type="project" value="TreeGrafter"/>
</dbReference>
<evidence type="ECO:0000256" key="6">
    <source>
        <dbReference type="ARBA" id="ARBA00023136"/>
    </source>
</evidence>
<keyword evidence="3" id="KW-0677">Repeat</keyword>
<dbReference type="PANTHER" id="PTHR24186">
    <property type="entry name" value="PROTEIN PHOSPHATASE 1 REGULATORY SUBUNIT"/>
    <property type="match status" value="1"/>
</dbReference>
<dbReference type="Pfam" id="PF12796">
    <property type="entry name" value="Ank_2"/>
    <property type="match status" value="4"/>
</dbReference>
<dbReference type="InterPro" id="IPR026961">
    <property type="entry name" value="PGG_dom"/>
</dbReference>
<feature type="transmembrane region" description="Helical" evidence="8">
    <location>
        <begin position="467"/>
        <end position="490"/>
    </location>
</feature>
<evidence type="ECO:0000313" key="11">
    <source>
        <dbReference type="Proteomes" id="UP000796880"/>
    </source>
</evidence>
<dbReference type="AlphaFoldDB" id="A0A8K0HQL1"/>
<dbReference type="Pfam" id="PF13962">
    <property type="entry name" value="PGG"/>
    <property type="match status" value="1"/>
</dbReference>
<evidence type="ECO:0000256" key="4">
    <source>
        <dbReference type="ARBA" id="ARBA00022989"/>
    </source>
</evidence>
<organism evidence="10 11">
    <name type="scientific">Rhamnella rubrinervis</name>
    <dbReference type="NCBI Taxonomy" id="2594499"/>
    <lineage>
        <taxon>Eukaryota</taxon>
        <taxon>Viridiplantae</taxon>
        <taxon>Streptophyta</taxon>
        <taxon>Embryophyta</taxon>
        <taxon>Tracheophyta</taxon>
        <taxon>Spermatophyta</taxon>
        <taxon>Magnoliopsida</taxon>
        <taxon>eudicotyledons</taxon>
        <taxon>Gunneridae</taxon>
        <taxon>Pentapetalae</taxon>
        <taxon>rosids</taxon>
        <taxon>fabids</taxon>
        <taxon>Rosales</taxon>
        <taxon>Rhamnaceae</taxon>
        <taxon>rhamnoid group</taxon>
        <taxon>Rhamneae</taxon>
        <taxon>Rhamnella</taxon>
    </lineage>
</organism>
<dbReference type="EMBL" id="VOIH02000001">
    <property type="protein sequence ID" value="KAF3456881.1"/>
    <property type="molecule type" value="Genomic_DNA"/>
</dbReference>